<dbReference type="AlphaFoldDB" id="A0AA88DU23"/>
<feature type="region of interest" description="Disordered" evidence="1">
    <location>
        <begin position="71"/>
        <end position="142"/>
    </location>
</feature>
<comment type="caution">
    <text evidence="2">The sequence shown here is derived from an EMBL/GenBank/DDBJ whole genome shotgun (WGS) entry which is preliminary data.</text>
</comment>
<feature type="compositionally biased region" description="Low complexity" evidence="1">
    <location>
        <begin position="105"/>
        <end position="117"/>
    </location>
</feature>
<proteinExistence type="predicted"/>
<dbReference type="Proteomes" id="UP001187192">
    <property type="component" value="Unassembled WGS sequence"/>
</dbReference>
<accession>A0AA88DU23</accession>
<feature type="compositionally biased region" description="Polar residues" evidence="1">
    <location>
        <begin position="9"/>
        <end position="21"/>
    </location>
</feature>
<evidence type="ECO:0000313" key="2">
    <source>
        <dbReference type="EMBL" id="GMN61907.1"/>
    </source>
</evidence>
<dbReference type="EMBL" id="BTGU01000119">
    <property type="protein sequence ID" value="GMN61907.1"/>
    <property type="molecule type" value="Genomic_DNA"/>
</dbReference>
<sequence>MDEQDNQDFQDINNPALTGSQGTQRPQRGRRARAHRKPTQTEILAENVRSLTEMVRALVYTRRDANVIQFLEESPEAAESTPSRPRRSGSRPHNPQLRATGGVIGRIARASGSSSRRGQNRAGCDQGAVTPRLPAREQPSRQ</sequence>
<gene>
    <name evidence="2" type="ORF">TIFTF001_030990</name>
</gene>
<organism evidence="2 3">
    <name type="scientific">Ficus carica</name>
    <name type="common">Common fig</name>
    <dbReference type="NCBI Taxonomy" id="3494"/>
    <lineage>
        <taxon>Eukaryota</taxon>
        <taxon>Viridiplantae</taxon>
        <taxon>Streptophyta</taxon>
        <taxon>Embryophyta</taxon>
        <taxon>Tracheophyta</taxon>
        <taxon>Spermatophyta</taxon>
        <taxon>Magnoliopsida</taxon>
        <taxon>eudicotyledons</taxon>
        <taxon>Gunneridae</taxon>
        <taxon>Pentapetalae</taxon>
        <taxon>rosids</taxon>
        <taxon>fabids</taxon>
        <taxon>Rosales</taxon>
        <taxon>Moraceae</taxon>
        <taxon>Ficeae</taxon>
        <taxon>Ficus</taxon>
    </lineage>
</organism>
<protein>
    <submittedName>
        <fullName evidence="2">Uncharacterized protein</fullName>
    </submittedName>
</protein>
<keyword evidence="3" id="KW-1185">Reference proteome</keyword>
<reference evidence="2" key="1">
    <citation type="submission" date="2023-07" db="EMBL/GenBank/DDBJ databases">
        <title>draft genome sequence of fig (Ficus carica).</title>
        <authorList>
            <person name="Takahashi T."/>
            <person name="Nishimura K."/>
        </authorList>
    </citation>
    <scope>NUCLEOTIDE SEQUENCE</scope>
</reference>
<evidence type="ECO:0000313" key="3">
    <source>
        <dbReference type="Proteomes" id="UP001187192"/>
    </source>
</evidence>
<evidence type="ECO:0000256" key="1">
    <source>
        <dbReference type="SAM" id="MobiDB-lite"/>
    </source>
</evidence>
<feature type="region of interest" description="Disordered" evidence="1">
    <location>
        <begin position="1"/>
        <end position="45"/>
    </location>
</feature>
<feature type="compositionally biased region" description="Basic residues" evidence="1">
    <location>
        <begin position="27"/>
        <end position="38"/>
    </location>
</feature>
<name>A0AA88DU23_FICCA</name>